<dbReference type="GO" id="GO:0098943">
    <property type="term" value="P:neurotransmitter receptor transport, postsynaptic endosome to lysosome"/>
    <property type="evidence" value="ECO:0007669"/>
    <property type="project" value="TreeGrafter"/>
</dbReference>
<accession>A0A9Q0MUC0</accession>
<name>A0A9Q0MUC0_9DIPT</name>
<dbReference type="Gene3D" id="1.20.140.150">
    <property type="match status" value="1"/>
</dbReference>
<dbReference type="PANTHER" id="PTHR12107">
    <property type="entry name" value="VOLTAGE-DEPENDENT CALCIUM CHANNEL GAMMA SUBUNIT"/>
    <property type="match status" value="1"/>
</dbReference>
<organism evidence="2 3">
    <name type="scientific">Pseudolycoriella hygida</name>
    <dbReference type="NCBI Taxonomy" id="35572"/>
    <lineage>
        <taxon>Eukaryota</taxon>
        <taxon>Metazoa</taxon>
        <taxon>Ecdysozoa</taxon>
        <taxon>Arthropoda</taxon>
        <taxon>Hexapoda</taxon>
        <taxon>Insecta</taxon>
        <taxon>Pterygota</taxon>
        <taxon>Neoptera</taxon>
        <taxon>Endopterygota</taxon>
        <taxon>Diptera</taxon>
        <taxon>Nematocera</taxon>
        <taxon>Sciaroidea</taxon>
        <taxon>Sciaridae</taxon>
        <taxon>Pseudolycoriella</taxon>
    </lineage>
</organism>
<dbReference type="Proteomes" id="UP001151699">
    <property type="component" value="Chromosome X"/>
</dbReference>
<dbReference type="GO" id="GO:0005245">
    <property type="term" value="F:voltage-gated calcium channel activity"/>
    <property type="evidence" value="ECO:0007669"/>
    <property type="project" value="TreeGrafter"/>
</dbReference>
<dbReference type="InterPro" id="IPR051072">
    <property type="entry name" value="CACNG_subunit"/>
</dbReference>
<protein>
    <submittedName>
        <fullName evidence="2">Uncharacterized protein</fullName>
    </submittedName>
</protein>
<dbReference type="AlphaFoldDB" id="A0A9Q0MUC0"/>
<gene>
    <name evidence="2" type="ORF">Bhyg_10904</name>
</gene>
<evidence type="ECO:0000313" key="2">
    <source>
        <dbReference type="EMBL" id="KAJ6638171.1"/>
    </source>
</evidence>
<dbReference type="GO" id="GO:0016247">
    <property type="term" value="F:channel regulator activity"/>
    <property type="evidence" value="ECO:0007669"/>
    <property type="project" value="TreeGrafter"/>
</dbReference>
<evidence type="ECO:0000313" key="3">
    <source>
        <dbReference type="Proteomes" id="UP001151699"/>
    </source>
</evidence>
<keyword evidence="1" id="KW-1133">Transmembrane helix</keyword>
<keyword evidence="1" id="KW-0472">Membrane</keyword>
<keyword evidence="3" id="KW-1185">Reference proteome</keyword>
<dbReference type="GO" id="GO:0051968">
    <property type="term" value="P:positive regulation of synaptic transmission, glutamatergic"/>
    <property type="evidence" value="ECO:0007669"/>
    <property type="project" value="TreeGrafter"/>
</dbReference>
<reference evidence="2" key="1">
    <citation type="submission" date="2022-07" db="EMBL/GenBank/DDBJ databases">
        <authorList>
            <person name="Trinca V."/>
            <person name="Uliana J.V.C."/>
            <person name="Torres T.T."/>
            <person name="Ward R.J."/>
            <person name="Monesi N."/>
        </authorList>
    </citation>
    <scope>NUCLEOTIDE SEQUENCE</scope>
    <source>
        <strain evidence="2">HSMRA1968</strain>
        <tissue evidence="2">Whole embryos</tissue>
    </source>
</reference>
<dbReference type="GO" id="GO:0032281">
    <property type="term" value="C:AMPA glutamate receptor complex"/>
    <property type="evidence" value="ECO:0007669"/>
    <property type="project" value="TreeGrafter"/>
</dbReference>
<dbReference type="GO" id="GO:0098970">
    <property type="term" value="P:postsynaptic neurotransmitter receptor diffusion trapping"/>
    <property type="evidence" value="ECO:0007669"/>
    <property type="project" value="TreeGrafter"/>
</dbReference>
<comment type="caution">
    <text evidence="2">The sequence shown here is derived from an EMBL/GenBank/DDBJ whole genome shotgun (WGS) entry which is preliminary data.</text>
</comment>
<dbReference type="EMBL" id="WJQU01000003">
    <property type="protein sequence ID" value="KAJ6638171.1"/>
    <property type="molecule type" value="Genomic_DNA"/>
</dbReference>
<dbReference type="OrthoDB" id="9990458at2759"/>
<sequence>MRDYPAVQNVFRINSSSSILLDDKHKISKNSEREHLTMNGDINYRHRNNSRNCDGPNGTACAFINIDGISENENFTLNSVRDDRLLSPVTKTSSDIVIQSQRKNNYALWIITPVAASFAVAVVIASLAGPQWLLTEEKLPNHNYNGTANFNAADDGIYITKHTKSSLWILCASQGLDYHCSTIDYFPNEEYSPDPNDSTMAIPCKY</sequence>
<evidence type="ECO:0000256" key="1">
    <source>
        <dbReference type="SAM" id="Phobius"/>
    </source>
</evidence>
<dbReference type="GO" id="GO:0019226">
    <property type="term" value="P:transmission of nerve impulse"/>
    <property type="evidence" value="ECO:0007669"/>
    <property type="project" value="TreeGrafter"/>
</dbReference>
<proteinExistence type="predicted"/>
<dbReference type="GO" id="GO:0099590">
    <property type="term" value="P:neurotransmitter receptor internalization"/>
    <property type="evidence" value="ECO:0007669"/>
    <property type="project" value="TreeGrafter"/>
</dbReference>
<dbReference type="PANTHER" id="PTHR12107:SF0">
    <property type="entry name" value="STARGAZIN (MAMMALIAN CALCIUM CHANNEL) HOMOLOG"/>
    <property type="match status" value="1"/>
</dbReference>
<feature type="transmembrane region" description="Helical" evidence="1">
    <location>
        <begin position="106"/>
        <end position="128"/>
    </location>
</feature>
<keyword evidence="1" id="KW-0812">Transmembrane</keyword>
<dbReference type="GO" id="GO:0098839">
    <property type="term" value="C:postsynaptic density membrane"/>
    <property type="evidence" value="ECO:0007669"/>
    <property type="project" value="TreeGrafter"/>
</dbReference>